<keyword evidence="6 12" id="KW-0067">ATP-binding</keyword>
<feature type="transmembrane region" description="Helical" evidence="9">
    <location>
        <begin position="37"/>
        <end position="62"/>
    </location>
</feature>
<proteinExistence type="predicted"/>
<dbReference type="PROSITE" id="PS00211">
    <property type="entry name" value="ABC_TRANSPORTER_1"/>
    <property type="match status" value="1"/>
</dbReference>
<dbReference type="SUPFAM" id="SSF90123">
    <property type="entry name" value="ABC transporter transmembrane region"/>
    <property type="match status" value="1"/>
</dbReference>
<dbReference type="SMART" id="SM00382">
    <property type="entry name" value="AAA"/>
    <property type="match status" value="1"/>
</dbReference>
<dbReference type="GeneID" id="78821602"/>
<protein>
    <submittedName>
        <fullName evidence="12">ABC transporter ATP-binding protein</fullName>
    </submittedName>
</protein>
<feature type="domain" description="ABC transmembrane type-1" evidence="11">
    <location>
        <begin position="38"/>
        <end position="348"/>
    </location>
</feature>
<evidence type="ECO:0000256" key="3">
    <source>
        <dbReference type="ARBA" id="ARBA00022475"/>
    </source>
</evidence>
<evidence type="ECO:0000256" key="8">
    <source>
        <dbReference type="ARBA" id="ARBA00023136"/>
    </source>
</evidence>
<keyword evidence="2" id="KW-0813">Transport</keyword>
<dbReference type="GO" id="GO:0055085">
    <property type="term" value="P:transmembrane transport"/>
    <property type="evidence" value="ECO:0007669"/>
    <property type="project" value="UniProtKB-ARBA"/>
</dbReference>
<dbReference type="Gene3D" id="1.20.1560.10">
    <property type="entry name" value="ABC transporter type 1, transmembrane domain"/>
    <property type="match status" value="1"/>
</dbReference>
<dbReference type="RefSeq" id="WP_274322379.1">
    <property type="nucleotide sequence ID" value="NZ_CP118158.1"/>
</dbReference>
<dbReference type="InterPro" id="IPR036640">
    <property type="entry name" value="ABC1_TM_sf"/>
</dbReference>
<dbReference type="Pfam" id="PF00005">
    <property type="entry name" value="ABC_tran"/>
    <property type="match status" value="1"/>
</dbReference>
<dbReference type="Pfam" id="PF00664">
    <property type="entry name" value="ABC_membrane"/>
    <property type="match status" value="1"/>
</dbReference>
<feature type="transmembrane region" description="Helical" evidence="9">
    <location>
        <begin position="283"/>
        <end position="301"/>
    </location>
</feature>
<evidence type="ECO:0000313" key="13">
    <source>
        <dbReference type="Proteomes" id="UP001596432"/>
    </source>
</evidence>
<dbReference type="EMBL" id="JBHTAS010000001">
    <property type="protein sequence ID" value="MFC7141293.1"/>
    <property type="molecule type" value="Genomic_DNA"/>
</dbReference>
<dbReference type="InterPro" id="IPR017871">
    <property type="entry name" value="ABC_transporter-like_CS"/>
</dbReference>
<dbReference type="PROSITE" id="PS50929">
    <property type="entry name" value="ABC_TM1F"/>
    <property type="match status" value="1"/>
</dbReference>
<feature type="transmembrane region" description="Helical" evidence="9">
    <location>
        <begin position="313"/>
        <end position="330"/>
    </location>
</feature>
<dbReference type="AlphaFoldDB" id="A0ABD5Y1L5"/>
<dbReference type="InterPro" id="IPR003439">
    <property type="entry name" value="ABC_transporter-like_ATP-bd"/>
</dbReference>
<dbReference type="CDD" id="cd18565">
    <property type="entry name" value="ABC_6TM_exporter_like"/>
    <property type="match status" value="1"/>
</dbReference>
<accession>A0ABD5Y1L5</accession>
<keyword evidence="7 9" id="KW-1133">Transmembrane helix</keyword>
<dbReference type="InterPro" id="IPR027417">
    <property type="entry name" value="P-loop_NTPase"/>
</dbReference>
<evidence type="ECO:0000259" key="11">
    <source>
        <dbReference type="PROSITE" id="PS50929"/>
    </source>
</evidence>
<evidence type="ECO:0000256" key="1">
    <source>
        <dbReference type="ARBA" id="ARBA00004651"/>
    </source>
</evidence>
<dbReference type="InterPro" id="IPR003593">
    <property type="entry name" value="AAA+_ATPase"/>
</dbReference>
<evidence type="ECO:0000256" key="6">
    <source>
        <dbReference type="ARBA" id="ARBA00022840"/>
    </source>
</evidence>
<evidence type="ECO:0000256" key="2">
    <source>
        <dbReference type="ARBA" id="ARBA00022448"/>
    </source>
</evidence>
<dbReference type="Gene3D" id="3.40.50.300">
    <property type="entry name" value="P-loop containing nucleotide triphosphate hydrolases"/>
    <property type="match status" value="1"/>
</dbReference>
<dbReference type="SUPFAM" id="SSF52540">
    <property type="entry name" value="P-loop containing nucleoside triphosphate hydrolases"/>
    <property type="match status" value="1"/>
</dbReference>
<keyword evidence="13" id="KW-1185">Reference proteome</keyword>
<keyword evidence="3" id="KW-1003">Cell membrane</keyword>
<reference evidence="12 13" key="1">
    <citation type="journal article" date="2019" name="Int. J. Syst. Evol. Microbiol.">
        <title>The Global Catalogue of Microorganisms (GCM) 10K type strain sequencing project: providing services to taxonomists for standard genome sequencing and annotation.</title>
        <authorList>
            <consortium name="The Broad Institute Genomics Platform"/>
            <consortium name="The Broad Institute Genome Sequencing Center for Infectious Disease"/>
            <person name="Wu L."/>
            <person name="Ma J."/>
        </authorList>
    </citation>
    <scope>NUCLEOTIDE SEQUENCE [LARGE SCALE GENOMIC DNA]</scope>
    <source>
        <strain evidence="12 13">XZYJT29</strain>
    </source>
</reference>
<comment type="subcellular location">
    <subcellularLocation>
        <location evidence="1">Cell membrane</location>
        <topology evidence="1">Multi-pass membrane protein</topology>
    </subcellularLocation>
</comment>
<comment type="caution">
    <text evidence="12">The sequence shown here is derived from an EMBL/GenBank/DDBJ whole genome shotgun (WGS) entry which is preliminary data.</text>
</comment>
<evidence type="ECO:0000256" key="9">
    <source>
        <dbReference type="SAM" id="Phobius"/>
    </source>
</evidence>
<dbReference type="GO" id="GO:0005886">
    <property type="term" value="C:plasma membrane"/>
    <property type="evidence" value="ECO:0007669"/>
    <property type="project" value="UniProtKB-SubCell"/>
</dbReference>
<dbReference type="Proteomes" id="UP001596432">
    <property type="component" value="Unassembled WGS sequence"/>
</dbReference>
<dbReference type="FunFam" id="3.40.50.300:FF:000221">
    <property type="entry name" value="Multidrug ABC transporter ATP-binding protein"/>
    <property type="match status" value="1"/>
</dbReference>
<gene>
    <name evidence="12" type="ORF">ACFQMA_15815</name>
</gene>
<evidence type="ECO:0000256" key="5">
    <source>
        <dbReference type="ARBA" id="ARBA00022741"/>
    </source>
</evidence>
<dbReference type="PANTHER" id="PTHR43394">
    <property type="entry name" value="ATP-DEPENDENT PERMEASE MDL1, MITOCHONDRIAL"/>
    <property type="match status" value="1"/>
</dbReference>
<evidence type="ECO:0000256" key="7">
    <source>
        <dbReference type="ARBA" id="ARBA00022989"/>
    </source>
</evidence>
<keyword evidence="4 9" id="KW-0812">Transmembrane</keyword>
<keyword evidence="8 9" id="KW-0472">Membrane</keyword>
<feature type="transmembrane region" description="Helical" evidence="9">
    <location>
        <begin position="195"/>
        <end position="212"/>
    </location>
</feature>
<evidence type="ECO:0000313" key="12">
    <source>
        <dbReference type="EMBL" id="MFC7141293.1"/>
    </source>
</evidence>
<dbReference type="GO" id="GO:0005524">
    <property type="term" value="F:ATP binding"/>
    <property type="evidence" value="ECO:0007669"/>
    <property type="project" value="UniProtKB-KW"/>
</dbReference>
<organism evidence="12 13">
    <name type="scientific">Halosimplex aquaticum</name>
    <dbReference type="NCBI Taxonomy" id="3026162"/>
    <lineage>
        <taxon>Archaea</taxon>
        <taxon>Methanobacteriati</taxon>
        <taxon>Methanobacteriota</taxon>
        <taxon>Stenosarchaea group</taxon>
        <taxon>Halobacteria</taxon>
        <taxon>Halobacteriales</taxon>
        <taxon>Haloarculaceae</taxon>
        <taxon>Halosimplex</taxon>
    </lineage>
</organism>
<dbReference type="PROSITE" id="PS50893">
    <property type="entry name" value="ABC_TRANSPORTER_2"/>
    <property type="match status" value="1"/>
</dbReference>
<feature type="domain" description="ABC transporter" evidence="10">
    <location>
        <begin position="383"/>
        <end position="620"/>
    </location>
</feature>
<evidence type="ECO:0000259" key="10">
    <source>
        <dbReference type="PROSITE" id="PS50893"/>
    </source>
</evidence>
<dbReference type="PANTHER" id="PTHR43394:SF1">
    <property type="entry name" value="ATP-BINDING CASSETTE SUB-FAMILY B MEMBER 10, MITOCHONDRIAL"/>
    <property type="match status" value="1"/>
</dbReference>
<sequence length="646" mass="71197">MAPGGPDDDEFEELRAEESNAMVRLFGEYGRGQRTRFAVGGLASVFSTLMELVPAFLLGVAIDSFLAADQPFRLPFVPRSWLPSAPVEQFAFLIGLLAASHVLGAALGWLNSWAWNGFAQHFQHEMRVDAYDAMQRRELSFFDDKQTGEVMSILNNDVNQLEGFLTNSLNQGIGIVFRVGGMGAAMLLINWRLGIVPTVIIPALGYASYVFVRRIHPKYQEVRSSVGQLNSQLENNLGGIEVVKSYTTERFETDRVEASSREYLDAQWDAITTRIAFWPTLRLVTAAGYTATFLVGGYWVMVNRGIVAEPLPFFNGALTAGTLVVFLSYSRRFVYPMRQFGQIINDYQYAEAAGERIVGLLDTPSGVTDRPDAVELDGLEGAVEYDDVSFAYDTEDGEEQVLDGVSFEVDPGEMVGLVGPTGAGKTTLMKLLLRLYDVDDGAVRVDGTDVRDVTLRSLRQSIGYVSQEPYLFYGTVRENIAYGIPDADDEDVEAAAKVAGAHEFVVDLEDGYDTKVGERGVKLSGGQRQRVSIARAVLKDPDVLVLDEATSHVDNETEAVIQNSLDDLIEDRTAFAIAHRLSTVRHADTILVMDDGELVEQGTHEDLLAEDGLYATLWSVQVGEIDALPEEFIQRTAEREQAGLDD</sequence>
<dbReference type="InterPro" id="IPR039421">
    <property type="entry name" value="Type_1_exporter"/>
</dbReference>
<feature type="transmembrane region" description="Helical" evidence="9">
    <location>
        <begin position="90"/>
        <end position="110"/>
    </location>
</feature>
<keyword evidence="5" id="KW-0547">Nucleotide-binding</keyword>
<name>A0ABD5Y1L5_9EURY</name>
<dbReference type="InterPro" id="IPR011527">
    <property type="entry name" value="ABC1_TM_dom"/>
</dbReference>
<evidence type="ECO:0000256" key="4">
    <source>
        <dbReference type="ARBA" id="ARBA00022692"/>
    </source>
</evidence>